<feature type="signal peptide" evidence="15">
    <location>
        <begin position="1"/>
        <end position="21"/>
    </location>
</feature>
<keyword evidence="17" id="KW-1185">Reference proteome</keyword>
<dbReference type="AlphaFoldDB" id="A0A2N3I1Z8"/>
<evidence type="ECO:0000256" key="14">
    <source>
        <dbReference type="PIRSR" id="PIRSR005096-3"/>
    </source>
</evidence>
<evidence type="ECO:0000256" key="6">
    <source>
        <dbReference type="ARBA" id="ARBA00022490"/>
    </source>
</evidence>
<comment type="subunit">
    <text evidence="5">Monomer.</text>
</comment>
<keyword evidence="15" id="KW-0732">Signal</keyword>
<evidence type="ECO:0000256" key="7">
    <source>
        <dbReference type="ARBA" id="ARBA00022553"/>
    </source>
</evidence>
<gene>
    <name evidence="16" type="ORF">BZG02_05810</name>
</gene>
<feature type="active site" description="Proton donor" evidence="12">
    <location>
        <position position="202"/>
    </location>
</feature>
<keyword evidence="8" id="KW-0106">Calcium</keyword>
<dbReference type="EC" id="5.1.3.3" evidence="11"/>
<evidence type="ECO:0000256" key="9">
    <source>
        <dbReference type="ARBA" id="ARBA00023235"/>
    </source>
</evidence>
<comment type="catalytic activity">
    <reaction evidence="11">
        <text>alpha-D-glucose = beta-D-glucose</text>
        <dbReference type="Rhea" id="RHEA:10264"/>
        <dbReference type="ChEBI" id="CHEBI:15903"/>
        <dbReference type="ChEBI" id="CHEBI:17925"/>
        <dbReference type="EC" id="5.1.3.3"/>
    </reaction>
</comment>
<protein>
    <recommendedName>
        <fullName evidence="11">Aldose 1-epimerase</fullName>
        <ecNumber evidence="11">5.1.3.3</ecNumber>
    </recommendedName>
</protein>
<dbReference type="PANTHER" id="PTHR10091">
    <property type="entry name" value="ALDOSE-1-EPIMERASE"/>
    <property type="match status" value="1"/>
</dbReference>
<dbReference type="FunFam" id="2.70.98.10:FF:000003">
    <property type="entry name" value="Aldose 1-epimerase"/>
    <property type="match status" value="1"/>
</dbReference>
<dbReference type="GO" id="GO:0004034">
    <property type="term" value="F:aldose 1-epimerase activity"/>
    <property type="evidence" value="ECO:0007669"/>
    <property type="project" value="UniProtKB-EC"/>
</dbReference>
<comment type="subcellular location">
    <subcellularLocation>
        <location evidence="2">Cytoplasm</location>
    </subcellularLocation>
</comment>
<evidence type="ECO:0000256" key="3">
    <source>
        <dbReference type="ARBA" id="ARBA00005028"/>
    </source>
</evidence>
<dbReference type="Gene3D" id="2.70.98.10">
    <property type="match status" value="1"/>
</dbReference>
<dbReference type="PIRSF" id="PIRSF005096">
    <property type="entry name" value="GALM"/>
    <property type="match status" value="1"/>
</dbReference>
<dbReference type="UniPathway" id="UPA00242"/>
<dbReference type="EMBL" id="MVDD01000003">
    <property type="protein sequence ID" value="PKQ64331.1"/>
    <property type="molecule type" value="Genomic_DNA"/>
</dbReference>
<sequence>MKKYSFLLSLFILLIACKKHSTTIALIPKNKFETKIGTKQVSLYNLKNQKGMTCQITNFGARVVSLWVKDKNDIFTDIVLGYDSIEDYQKPGANYIGATIGRYANRIAAGKFTLNDSTYILAKNNGENHAHGGVKGFNNVVWDANQLSESELQLTYFSPDGEEGYPGNLTVSLLYSLSEANELKISYTATCDQETPINLTHHSFFNLNGAGAGEITDHLLSMPATKYIPITEDALPTGEILPVLNTPFDFTATKTIGKHIGANSEQLVFGHGYDHCFVLEATGVKLAAKLEAPSGICMEVYTSEPGIQLYTGNFLNGAIHIGKGAKHYERRTALCLEAQHYPNSPNQANFPSTILKPGTTYQSTTNYKFGNK</sequence>
<dbReference type="OrthoDB" id="9779408at2"/>
<feature type="binding site" evidence="14">
    <location>
        <begin position="105"/>
        <end position="106"/>
    </location>
    <ligand>
        <name>beta-D-galactose</name>
        <dbReference type="ChEBI" id="CHEBI:27667"/>
    </ligand>
</feature>
<dbReference type="PANTHER" id="PTHR10091:SF0">
    <property type="entry name" value="GALACTOSE MUTAROTASE"/>
    <property type="match status" value="1"/>
</dbReference>
<dbReference type="GO" id="GO:0030246">
    <property type="term" value="F:carbohydrate binding"/>
    <property type="evidence" value="ECO:0007669"/>
    <property type="project" value="InterPro"/>
</dbReference>
<comment type="caution">
    <text evidence="16">The sequence shown here is derived from an EMBL/GenBank/DDBJ whole genome shotgun (WGS) entry which is preliminary data.</text>
</comment>
<evidence type="ECO:0000256" key="11">
    <source>
        <dbReference type="PIRNR" id="PIRNR005096"/>
    </source>
</evidence>
<dbReference type="InterPro" id="IPR014718">
    <property type="entry name" value="GH-type_carb-bd"/>
</dbReference>
<comment type="similarity">
    <text evidence="4 11">Belongs to the aldose epimerase family.</text>
</comment>
<evidence type="ECO:0000256" key="15">
    <source>
        <dbReference type="SAM" id="SignalP"/>
    </source>
</evidence>
<evidence type="ECO:0000256" key="1">
    <source>
        <dbReference type="ARBA" id="ARBA00001913"/>
    </source>
</evidence>
<reference evidence="16 17" key="1">
    <citation type="journal article" date="2017" name="Front. Microbiol.">
        <title>Labilibaculum manganireducens gen. nov., sp. nov. and Labilibaculum filiforme sp. nov., Novel Bacteroidetes Isolated from Subsurface Sediments of the Baltic Sea.</title>
        <authorList>
            <person name="Vandieken V."/>
            <person name="Marshall I.P."/>
            <person name="Niemann H."/>
            <person name="Engelen B."/>
            <person name="Cypionka H."/>
        </authorList>
    </citation>
    <scope>NUCLEOTIDE SEQUENCE [LARGE SCALE GENOMIC DNA]</scope>
    <source>
        <strain evidence="16 17">59.16B</strain>
    </source>
</reference>
<comment type="pathway">
    <text evidence="3 11">Carbohydrate metabolism; hexose metabolism.</text>
</comment>
<name>A0A2N3I1Z8_9BACT</name>
<accession>A0A2N3I1Z8</accession>
<evidence type="ECO:0000256" key="2">
    <source>
        <dbReference type="ARBA" id="ARBA00004496"/>
    </source>
</evidence>
<keyword evidence="9 11" id="KW-0413">Isomerase</keyword>
<evidence type="ECO:0000313" key="16">
    <source>
        <dbReference type="EMBL" id="PKQ64331.1"/>
    </source>
</evidence>
<proteinExistence type="inferred from homology"/>
<dbReference type="SUPFAM" id="SSF74650">
    <property type="entry name" value="Galactose mutarotase-like"/>
    <property type="match status" value="1"/>
</dbReference>
<evidence type="ECO:0000256" key="5">
    <source>
        <dbReference type="ARBA" id="ARBA00011245"/>
    </source>
</evidence>
<dbReference type="GO" id="GO:0005737">
    <property type="term" value="C:cytoplasm"/>
    <property type="evidence" value="ECO:0007669"/>
    <property type="project" value="UniProtKB-SubCell"/>
</dbReference>
<evidence type="ECO:0000256" key="8">
    <source>
        <dbReference type="ARBA" id="ARBA00022837"/>
    </source>
</evidence>
<dbReference type="InterPro" id="IPR015443">
    <property type="entry name" value="Aldose_1-epimerase"/>
</dbReference>
<keyword evidence="6" id="KW-0963">Cytoplasm</keyword>
<evidence type="ECO:0000256" key="12">
    <source>
        <dbReference type="PIRSR" id="PIRSR005096-1"/>
    </source>
</evidence>
<evidence type="ECO:0000256" key="13">
    <source>
        <dbReference type="PIRSR" id="PIRSR005096-2"/>
    </source>
</evidence>
<evidence type="ECO:0000256" key="10">
    <source>
        <dbReference type="ARBA" id="ARBA00023277"/>
    </source>
</evidence>
<feature type="chain" id="PRO_5014975594" description="Aldose 1-epimerase" evidence="15">
    <location>
        <begin position="22"/>
        <end position="372"/>
    </location>
</feature>
<feature type="binding site" evidence="13">
    <location>
        <position position="274"/>
    </location>
    <ligand>
        <name>beta-D-galactose</name>
        <dbReference type="ChEBI" id="CHEBI:27667"/>
    </ligand>
</feature>
<dbReference type="InterPro" id="IPR011013">
    <property type="entry name" value="Gal_mutarotase_sf_dom"/>
</dbReference>
<dbReference type="InterPro" id="IPR008183">
    <property type="entry name" value="Aldose_1/G6P_1-epimerase"/>
</dbReference>
<feature type="active site" description="Proton acceptor" evidence="12">
    <location>
        <position position="337"/>
    </location>
</feature>
<evidence type="ECO:0000256" key="4">
    <source>
        <dbReference type="ARBA" id="ARBA00006206"/>
    </source>
</evidence>
<dbReference type="RefSeq" id="WP_101260473.1">
    <property type="nucleotide sequence ID" value="NZ_MVDD01000003.1"/>
</dbReference>
<dbReference type="GO" id="GO:0006006">
    <property type="term" value="P:glucose metabolic process"/>
    <property type="evidence" value="ECO:0007669"/>
    <property type="project" value="TreeGrafter"/>
</dbReference>
<organism evidence="16 17">
    <name type="scientific">Labilibaculum filiforme</name>
    <dbReference type="NCBI Taxonomy" id="1940526"/>
    <lineage>
        <taxon>Bacteria</taxon>
        <taxon>Pseudomonadati</taxon>
        <taxon>Bacteroidota</taxon>
        <taxon>Bacteroidia</taxon>
        <taxon>Marinilabiliales</taxon>
        <taxon>Marinifilaceae</taxon>
        <taxon>Labilibaculum</taxon>
    </lineage>
</organism>
<evidence type="ECO:0000313" key="17">
    <source>
        <dbReference type="Proteomes" id="UP000233535"/>
    </source>
</evidence>
<dbReference type="InterPro" id="IPR047215">
    <property type="entry name" value="Galactose_mutarotase-like"/>
</dbReference>
<keyword evidence="7" id="KW-0597">Phosphoprotein</keyword>
<dbReference type="GO" id="GO:0033499">
    <property type="term" value="P:galactose catabolic process via UDP-galactose, Leloir pathway"/>
    <property type="evidence" value="ECO:0007669"/>
    <property type="project" value="TreeGrafter"/>
</dbReference>
<dbReference type="Proteomes" id="UP000233535">
    <property type="component" value="Unassembled WGS sequence"/>
</dbReference>
<keyword evidence="10 11" id="KW-0119">Carbohydrate metabolism</keyword>
<dbReference type="Pfam" id="PF01263">
    <property type="entry name" value="Aldose_epim"/>
    <property type="match status" value="1"/>
</dbReference>
<dbReference type="NCBIfam" id="NF008277">
    <property type="entry name" value="PRK11055.1"/>
    <property type="match status" value="1"/>
</dbReference>
<dbReference type="CDD" id="cd09019">
    <property type="entry name" value="galactose_mutarotase_like"/>
    <property type="match status" value="1"/>
</dbReference>
<comment type="cofactor">
    <cofactor evidence="1">
        <name>Ca(2+)</name>
        <dbReference type="ChEBI" id="CHEBI:29108"/>
    </cofactor>
</comment>
<dbReference type="PROSITE" id="PS51257">
    <property type="entry name" value="PROKAR_LIPOPROTEIN"/>
    <property type="match status" value="1"/>
</dbReference>